<gene>
    <name evidence="2" type="ORF">PHMEG_0003627</name>
</gene>
<dbReference type="EMBL" id="NBNE01000190">
    <property type="protein sequence ID" value="OWZ21770.1"/>
    <property type="molecule type" value="Genomic_DNA"/>
</dbReference>
<protein>
    <submittedName>
        <fullName evidence="2">Transmembrane protein</fullName>
    </submittedName>
</protein>
<accession>A0A225WY68</accession>
<name>A0A225WY68_9STRA</name>
<keyword evidence="1 2" id="KW-0812">Transmembrane</keyword>
<reference evidence="3" key="1">
    <citation type="submission" date="2017-03" db="EMBL/GenBank/DDBJ databases">
        <title>Phytopthora megakarya and P. palmivora, two closely related causual agents of cacao black pod achieved similar genome size and gene model numbers by different mechanisms.</title>
        <authorList>
            <person name="Ali S."/>
            <person name="Shao J."/>
            <person name="Larry D.J."/>
            <person name="Kronmiller B."/>
            <person name="Shen D."/>
            <person name="Strem M.D."/>
            <person name="Melnick R.L."/>
            <person name="Guiltinan M.J."/>
            <person name="Tyler B.M."/>
            <person name="Meinhardt L.W."/>
            <person name="Bailey B.A."/>
        </authorList>
    </citation>
    <scope>NUCLEOTIDE SEQUENCE [LARGE SCALE GENOMIC DNA]</scope>
    <source>
        <strain evidence="3">zdho120</strain>
    </source>
</reference>
<dbReference type="OrthoDB" id="107248at2759"/>
<evidence type="ECO:0000256" key="1">
    <source>
        <dbReference type="SAM" id="Phobius"/>
    </source>
</evidence>
<sequence length="104" mass="11772">MTDLFLLVANEGIVVTIQYVSLGYNVSGFLVLIYEIRAIFQGHTINFKRLWFSYEAIFLGELLRAAPCSVDSTLKLRNNNGSTGRISLRQFGLLKFEDKDGLFC</sequence>
<dbReference type="AlphaFoldDB" id="A0A225WY68"/>
<feature type="transmembrane region" description="Helical" evidence="1">
    <location>
        <begin position="12"/>
        <end position="34"/>
    </location>
</feature>
<dbReference type="Proteomes" id="UP000198211">
    <property type="component" value="Unassembled WGS sequence"/>
</dbReference>
<keyword evidence="1" id="KW-1133">Transmembrane helix</keyword>
<proteinExistence type="predicted"/>
<evidence type="ECO:0000313" key="3">
    <source>
        <dbReference type="Proteomes" id="UP000198211"/>
    </source>
</evidence>
<organism evidence="2 3">
    <name type="scientific">Phytophthora megakarya</name>
    <dbReference type="NCBI Taxonomy" id="4795"/>
    <lineage>
        <taxon>Eukaryota</taxon>
        <taxon>Sar</taxon>
        <taxon>Stramenopiles</taxon>
        <taxon>Oomycota</taxon>
        <taxon>Peronosporomycetes</taxon>
        <taxon>Peronosporales</taxon>
        <taxon>Peronosporaceae</taxon>
        <taxon>Phytophthora</taxon>
    </lineage>
</organism>
<comment type="caution">
    <text evidence="2">The sequence shown here is derived from an EMBL/GenBank/DDBJ whole genome shotgun (WGS) entry which is preliminary data.</text>
</comment>
<evidence type="ECO:0000313" key="2">
    <source>
        <dbReference type="EMBL" id="OWZ21770.1"/>
    </source>
</evidence>
<keyword evidence="3" id="KW-1185">Reference proteome</keyword>
<keyword evidence="1" id="KW-0472">Membrane</keyword>